<dbReference type="InterPro" id="IPR038731">
    <property type="entry name" value="RgtA/B/C-like"/>
</dbReference>
<keyword evidence="3" id="KW-0328">Glycosyltransferase</keyword>
<evidence type="ECO:0000313" key="11">
    <source>
        <dbReference type="Proteomes" id="UP001060919"/>
    </source>
</evidence>
<dbReference type="PANTHER" id="PTHR33908">
    <property type="entry name" value="MANNOSYLTRANSFERASE YKCB-RELATED"/>
    <property type="match status" value="1"/>
</dbReference>
<dbReference type="Pfam" id="PF13231">
    <property type="entry name" value="PMT_2"/>
    <property type="match status" value="1"/>
</dbReference>
<organism evidence="10 11">
    <name type="scientific">Aureispira anguillae</name>
    <dbReference type="NCBI Taxonomy" id="2864201"/>
    <lineage>
        <taxon>Bacteria</taxon>
        <taxon>Pseudomonadati</taxon>
        <taxon>Bacteroidota</taxon>
        <taxon>Saprospiria</taxon>
        <taxon>Saprospirales</taxon>
        <taxon>Saprospiraceae</taxon>
        <taxon>Aureispira</taxon>
    </lineage>
</organism>
<feature type="transmembrane region" description="Helical" evidence="8">
    <location>
        <begin position="124"/>
        <end position="142"/>
    </location>
</feature>
<proteinExistence type="predicted"/>
<keyword evidence="6 8" id="KW-1133">Transmembrane helix</keyword>
<dbReference type="GO" id="GO:0005886">
    <property type="term" value="C:plasma membrane"/>
    <property type="evidence" value="ECO:0007669"/>
    <property type="project" value="UniProtKB-SubCell"/>
</dbReference>
<evidence type="ECO:0000256" key="6">
    <source>
        <dbReference type="ARBA" id="ARBA00022989"/>
    </source>
</evidence>
<keyword evidence="5 8" id="KW-0812">Transmembrane</keyword>
<dbReference type="RefSeq" id="WP_264789318.1">
    <property type="nucleotide sequence ID" value="NZ_AP026867.1"/>
</dbReference>
<keyword evidence="2" id="KW-1003">Cell membrane</keyword>
<feature type="transmembrane region" description="Helical" evidence="8">
    <location>
        <begin position="210"/>
        <end position="230"/>
    </location>
</feature>
<dbReference type="EMBL" id="AP026867">
    <property type="protein sequence ID" value="BDS14084.1"/>
    <property type="molecule type" value="Genomic_DNA"/>
</dbReference>
<dbReference type="PANTHER" id="PTHR33908:SF11">
    <property type="entry name" value="MEMBRANE PROTEIN"/>
    <property type="match status" value="1"/>
</dbReference>
<protein>
    <submittedName>
        <fullName evidence="10">Glycosyltransferase family 39 protein</fullName>
    </submittedName>
</protein>
<feature type="domain" description="Glycosyltransferase RgtA/B/C/D-like" evidence="9">
    <location>
        <begin position="72"/>
        <end position="223"/>
    </location>
</feature>
<feature type="transmembrane region" description="Helical" evidence="8">
    <location>
        <begin position="354"/>
        <end position="377"/>
    </location>
</feature>
<feature type="transmembrane region" description="Helical" evidence="8">
    <location>
        <begin position="149"/>
        <end position="165"/>
    </location>
</feature>
<keyword evidence="7 8" id="KW-0472">Membrane</keyword>
<dbReference type="GO" id="GO:0009103">
    <property type="term" value="P:lipopolysaccharide biosynthetic process"/>
    <property type="evidence" value="ECO:0007669"/>
    <property type="project" value="UniProtKB-ARBA"/>
</dbReference>
<evidence type="ECO:0000256" key="8">
    <source>
        <dbReference type="SAM" id="Phobius"/>
    </source>
</evidence>
<evidence type="ECO:0000256" key="7">
    <source>
        <dbReference type="ARBA" id="ARBA00023136"/>
    </source>
</evidence>
<dbReference type="AlphaFoldDB" id="A0A915YJ13"/>
<gene>
    <name evidence="10" type="ORF">AsAng_0048500</name>
</gene>
<dbReference type="InterPro" id="IPR050297">
    <property type="entry name" value="LipidA_mod_glycosyltrf_83"/>
</dbReference>
<evidence type="ECO:0000259" key="9">
    <source>
        <dbReference type="Pfam" id="PF13231"/>
    </source>
</evidence>
<keyword evidence="11" id="KW-1185">Reference proteome</keyword>
<keyword evidence="4" id="KW-0808">Transferase</keyword>
<feature type="transmembrane region" description="Helical" evidence="8">
    <location>
        <begin position="320"/>
        <end position="342"/>
    </location>
</feature>
<evidence type="ECO:0000256" key="3">
    <source>
        <dbReference type="ARBA" id="ARBA00022676"/>
    </source>
</evidence>
<name>A0A915YJ13_9BACT</name>
<evidence type="ECO:0000256" key="5">
    <source>
        <dbReference type="ARBA" id="ARBA00022692"/>
    </source>
</evidence>
<feature type="transmembrane region" description="Helical" evidence="8">
    <location>
        <begin position="14"/>
        <end position="34"/>
    </location>
</feature>
<accession>A0A915YJ13</accession>
<sequence>MHLLQQRLPVLKKINSISILVGVLSLILIGQYLFCHGMFVDGLVYGTLARNYALAGEGWWDFWVYLGDPFHSHPPLAFWLQSLLFSVFGDFFWIDRLYSIFCLIVSLSLIKKLWQHLVPSFPQGAYWVQLLYLILPLVHWGFNNNVLENTSNCFILMSIWMYLLAQDHKQYRYSIVAGLAVFAATLTKGPTGLFPLIFPLLYYKHPFKQICWNTAIPILVLVLSWGMLIGSSTEAALFFSDYLDIQLVKSLSGEYGTVNRFLILEKLLLQLVVLIPVGIGLRIFFKQKSQHQAIQQQGWVFLFLGLSGSLPIMISPKQMSFYLLPSLIYFVVSFACFHLKQLEALDQIVQKQKIIRWVGSFAIICLLGITISSYGSFSRDKEILHDTFILGQLVSPNSFVKASDPIKKDWALHAYSARYFQINIHFSPKRSPFQITTKGELIPKGYLLVPQKTIRYNFYKKK</sequence>
<feature type="transmembrane region" description="Helical" evidence="8">
    <location>
        <begin position="297"/>
        <end position="314"/>
    </location>
</feature>
<dbReference type="Proteomes" id="UP001060919">
    <property type="component" value="Chromosome"/>
</dbReference>
<feature type="transmembrane region" description="Helical" evidence="8">
    <location>
        <begin position="171"/>
        <end position="198"/>
    </location>
</feature>
<comment type="subcellular location">
    <subcellularLocation>
        <location evidence="1">Cell membrane</location>
        <topology evidence="1">Multi-pass membrane protein</topology>
    </subcellularLocation>
</comment>
<evidence type="ECO:0000313" key="10">
    <source>
        <dbReference type="EMBL" id="BDS14084.1"/>
    </source>
</evidence>
<dbReference type="KEGG" id="aup:AsAng_0048500"/>
<evidence type="ECO:0000256" key="4">
    <source>
        <dbReference type="ARBA" id="ARBA00022679"/>
    </source>
</evidence>
<evidence type="ECO:0000256" key="1">
    <source>
        <dbReference type="ARBA" id="ARBA00004651"/>
    </source>
</evidence>
<feature type="transmembrane region" description="Helical" evidence="8">
    <location>
        <begin position="267"/>
        <end position="285"/>
    </location>
</feature>
<evidence type="ECO:0000256" key="2">
    <source>
        <dbReference type="ARBA" id="ARBA00022475"/>
    </source>
</evidence>
<dbReference type="GO" id="GO:0016763">
    <property type="term" value="F:pentosyltransferase activity"/>
    <property type="evidence" value="ECO:0007669"/>
    <property type="project" value="TreeGrafter"/>
</dbReference>
<reference evidence="10" key="1">
    <citation type="submission" date="2022-09" db="EMBL/GenBank/DDBJ databases">
        <title>Aureispira anguillicida sp. nov., isolated from Leptocephalus of Japanese eel Anguilla japonica.</title>
        <authorList>
            <person name="Yuasa K."/>
            <person name="Mekata T."/>
            <person name="Ikunari K."/>
        </authorList>
    </citation>
    <scope>NUCLEOTIDE SEQUENCE</scope>
    <source>
        <strain evidence="10">EL160426</strain>
    </source>
</reference>